<dbReference type="InterPro" id="IPR050951">
    <property type="entry name" value="Retrovirus_Pol_polyprotein"/>
</dbReference>
<sequence>NIEPLPFISIAPLTFHSSPITSTTWDLVRVATASDETLHKLSDIIETGFPDSCADLPQQLKMFYQLRDNLSTVDGIILYNDRVLIPPSLRANVLTTLHAAHQGTSTMITRAETSIFWPGISKDILDVRTKCAHCNRNAPF</sequence>
<dbReference type="FunFam" id="1.10.340.70:FF:000003">
    <property type="entry name" value="Protein CBG25708"/>
    <property type="match status" value="1"/>
</dbReference>
<name>A0AAV2Q2C7_MEGNR</name>
<dbReference type="PANTHER" id="PTHR37984:SF7">
    <property type="entry name" value="INTEGRASE CATALYTIC DOMAIN-CONTAINING PROTEIN"/>
    <property type="match status" value="1"/>
</dbReference>
<feature type="domain" description="Integrase zinc-binding" evidence="2">
    <location>
        <begin position="85"/>
        <end position="138"/>
    </location>
</feature>
<evidence type="ECO:0000313" key="3">
    <source>
        <dbReference type="EMBL" id="CAL4068131.1"/>
    </source>
</evidence>
<dbReference type="AlphaFoldDB" id="A0AAV2Q2C7"/>
<dbReference type="GO" id="GO:0003964">
    <property type="term" value="F:RNA-directed DNA polymerase activity"/>
    <property type="evidence" value="ECO:0007669"/>
    <property type="project" value="UniProtKB-EC"/>
</dbReference>
<comment type="caution">
    <text evidence="3">The sequence shown here is derived from an EMBL/GenBank/DDBJ whole genome shotgun (WGS) entry which is preliminary data.</text>
</comment>
<dbReference type="EMBL" id="CAXKWB010002996">
    <property type="protein sequence ID" value="CAL4068131.1"/>
    <property type="molecule type" value="Genomic_DNA"/>
</dbReference>
<keyword evidence="4" id="KW-1185">Reference proteome</keyword>
<protein>
    <recommendedName>
        <fullName evidence="1">RNA-directed DNA polymerase</fullName>
        <ecNumber evidence="1">2.7.7.49</ecNumber>
    </recommendedName>
</protein>
<feature type="non-terminal residue" evidence="3">
    <location>
        <position position="140"/>
    </location>
</feature>
<dbReference type="InterPro" id="IPR041588">
    <property type="entry name" value="Integrase_H2C2"/>
</dbReference>
<dbReference type="Pfam" id="PF17921">
    <property type="entry name" value="Integrase_H2C2"/>
    <property type="match status" value="1"/>
</dbReference>
<accession>A0AAV2Q2C7</accession>
<dbReference type="PANTHER" id="PTHR37984">
    <property type="entry name" value="PROTEIN CBG26694"/>
    <property type="match status" value="1"/>
</dbReference>
<gene>
    <name evidence="3" type="ORF">MNOR_LOCUS6998</name>
</gene>
<reference evidence="3 4" key="1">
    <citation type="submission" date="2024-05" db="EMBL/GenBank/DDBJ databases">
        <authorList>
            <person name="Wallberg A."/>
        </authorList>
    </citation>
    <scope>NUCLEOTIDE SEQUENCE [LARGE SCALE GENOMIC DNA]</scope>
</reference>
<organism evidence="3 4">
    <name type="scientific">Meganyctiphanes norvegica</name>
    <name type="common">Northern krill</name>
    <name type="synonym">Thysanopoda norvegica</name>
    <dbReference type="NCBI Taxonomy" id="48144"/>
    <lineage>
        <taxon>Eukaryota</taxon>
        <taxon>Metazoa</taxon>
        <taxon>Ecdysozoa</taxon>
        <taxon>Arthropoda</taxon>
        <taxon>Crustacea</taxon>
        <taxon>Multicrustacea</taxon>
        <taxon>Malacostraca</taxon>
        <taxon>Eumalacostraca</taxon>
        <taxon>Eucarida</taxon>
        <taxon>Euphausiacea</taxon>
        <taxon>Euphausiidae</taxon>
        <taxon>Meganyctiphanes</taxon>
    </lineage>
</organism>
<dbReference type="EC" id="2.7.7.49" evidence="1"/>
<evidence type="ECO:0000256" key="1">
    <source>
        <dbReference type="ARBA" id="ARBA00012493"/>
    </source>
</evidence>
<proteinExistence type="predicted"/>
<evidence type="ECO:0000259" key="2">
    <source>
        <dbReference type="Pfam" id="PF17921"/>
    </source>
</evidence>
<feature type="non-terminal residue" evidence="3">
    <location>
        <position position="1"/>
    </location>
</feature>
<dbReference type="Gene3D" id="1.10.340.70">
    <property type="match status" value="1"/>
</dbReference>
<evidence type="ECO:0000313" key="4">
    <source>
        <dbReference type="Proteomes" id="UP001497623"/>
    </source>
</evidence>
<dbReference type="Proteomes" id="UP001497623">
    <property type="component" value="Unassembled WGS sequence"/>
</dbReference>